<protein>
    <recommendedName>
        <fullName evidence="1">Glycosyl transferase family 28 C-terminal domain-containing protein</fullName>
    </recommendedName>
</protein>
<dbReference type="Pfam" id="PF04101">
    <property type="entry name" value="Glyco_tran_28_C"/>
    <property type="match status" value="1"/>
</dbReference>
<accession>A0ABN0X5Q2</accession>
<comment type="caution">
    <text evidence="2">The sequence shown here is derived from an EMBL/GenBank/DDBJ whole genome shotgun (WGS) entry which is preliminary data.</text>
</comment>
<sequence length="182" mass="20069">MTGPDRPLVFVTVGTDHHRFDRLMGWMEQWLAANGHVRCVVQHGPAGPPAGAECHEFLPHADMQELFRQATAVVCQGGPGSITESRQAGRLPIVVPRIARLDEVVDDHQVRFSRHVATFGKVALAETAESLHAHLNRALADPAKYAVPDEADETAPAVARFGRLVDELVGEPRRRRRSRPAR</sequence>
<proteinExistence type="predicted"/>
<evidence type="ECO:0000313" key="3">
    <source>
        <dbReference type="Proteomes" id="UP001501822"/>
    </source>
</evidence>
<dbReference type="Gene3D" id="3.40.50.2000">
    <property type="entry name" value="Glycogen Phosphorylase B"/>
    <property type="match status" value="1"/>
</dbReference>
<keyword evidence="3" id="KW-1185">Reference proteome</keyword>
<dbReference type="InterPro" id="IPR007235">
    <property type="entry name" value="Glyco_trans_28_C"/>
</dbReference>
<evidence type="ECO:0000313" key="2">
    <source>
        <dbReference type="EMBL" id="GAA0355735.1"/>
    </source>
</evidence>
<feature type="domain" description="Glycosyl transferase family 28 C-terminal" evidence="1">
    <location>
        <begin position="9"/>
        <end position="150"/>
    </location>
</feature>
<gene>
    <name evidence="2" type="ORF">GCM10010151_51700</name>
</gene>
<reference evidence="2 3" key="1">
    <citation type="journal article" date="2019" name="Int. J. Syst. Evol. Microbiol.">
        <title>The Global Catalogue of Microorganisms (GCM) 10K type strain sequencing project: providing services to taxonomists for standard genome sequencing and annotation.</title>
        <authorList>
            <consortium name="The Broad Institute Genomics Platform"/>
            <consortium name="The Broad Institute Genome Sequencing Center for Infectious Disease"/>
            <person name="Wu L."/>
            <person name="Ma J."/>
        </authorList>
    </citation>
    <scope>NUCLEOTIDE SEQUENCE [LARGE SCALE GENOMIC DNA]</scope>
    <source>
        <strain evidence="2 3">JCM 3146</strain>
    </source>
</reference>
<dbReference type="SUPFAM" id="SSF53756">
    <property type="entry name" value="UDP-Glycosyltransferase/glycogen phosphorylase"/>
    <property type="match status" value="1"/>
</dbReference>
<evidence type="ECO:0000259" key="1">
    <source>
        <dbReference type="Pfam" id="PF04101"/>
    </source>
</evidence>
<dbReference type="Proteomes" id="UP001501822">
    <property type="component" value="Unassembled WGS sequence"/>
</dbReference>
<name>A0ABN0X5Q2_9ACTN</name>
<organism evidence="2 3">
    <name type="scientific">Actinoallomurus spadix</name>
    <dbReference type="NCBI Taxonomy" id="79912"/>
    <lineage>
        <taxon>Bacteria</taxon>
        <taxon>Bacillati</taxon>
        <taxon>Actinomycetota</taxon>
        <taxon>Actinomycetes</taxon>
        <taxon>Streptosporangiales</taxon>
        <taxon>Thermomonosporaceae</taxon>
        <taxon>Actinoallomurus</taxon>
    </lineage>
</organism>
<dbReference type="EMBL" id="BAAABM010000047">
    <property type="protein sequence ID" value="GAA0355735.1"/>
    <property type="molecule type" value="Genomic_DNA"/>
</dbReference>